<proteinExistence type="predicted"/>
<dbReference type="EMBL" id="CBXI010000044">
    <property type="protein sequence ID" value="CDL92888.1"/>
    <property type="molecule type" value="Genomic_DNA"/>
</dbReference>
<dbReference type="GO" id="GO:0051607">
    <property type="term" value="P:defense response to virus"/>
    <property type="evidence" value="ECO:0007669"/>
    <property type="project" value="UniProtKB-KW"/>
</dbReference>
<dbReference type="OrthoDB" id="5363158at2"/>
<dbReference type="InterPro" id="IPR013421">
    <property type="entry name" value="CRISPR-assoc_prot_Cas5_HALMA"/>
</dbReference>
<dbReference type="Proteomes" id="UP000019482">
    <property type="component" value="Unassembled WGS sequence"/>
</dbReference>
<evidence type="ECO:0000313" key="2">
    <source>
        <dbReference type="EMBL" id="CDL92888.1"/>
    </source>
</evidence>
<dbReference type="GeneID" id="29418399"/>
<dbReference type="AlphaFoldDB" id="W6N7Y8"/>
<dbReference type="NCBIfam" id="TIGR02592">
    <property type="entry name" value="cas_Cas5h"/>
    <property type="match status" value="1"/>
</dbReference>
<accession>W6N7Y8</accession>
<organism evidence="2 3">
    <name type="scientific">Clostridium tyrobutyricum DIVETGP</name>
    <dbReference type="NCBI Taxonomy" id="1408889"/>
    <lineage>
        <taxon>Bacteria</taxon>
        <taxon>Bacillati</taxon>
        <taxon>Bacillota</taxon>
        <taxon>Clostridia</taxon>
        <taxon>Eubacteriales</taxon>
        <taxon>Clostridiaceae</taxon>
        <taxon>Clostridium</taxon>
    </lineage>
</organism>
<sequence length="246" mass="29288">MRVVRFKLSGKTAFFKKPDVNTYYYFTYGNIHKIAILGIMGSIIGFHGYNWQSMDFKNNIYPEFYNKLKSSRIAIVTLNSQGYITKKVQTFNNSVGYASTEEGRNLIVKEQWLQNPEWMIYVKLDEITEQFADMILHKRAIFLPYLGKNDHFADITKVKSIDIEKIDNFNKIHSLFETECFKVDRYQEEDDDIAWKYTEYLPVELDMELNQYKYKHFTATNMNVKSNNQNIEVYKDLETKSNLYFF</sequence>
<evidence type="ECO:0000313" key="3">
    <source>
        <dbReference type="Proteomes" id="UP000019482"/>
    </source>
</evidence>
<protein>
    <submittedName>
        <fullName evidence="2">CRISPR-associated protein, Cas5h family</fullName>
    </submittedName>
</protein>
<keyword evidence="1" id="KW-0051">Antiviral defense</keyword>
<reference evidence="2 3" key="1">
    <citation type="journal article" date="2015" name="Genome Announc.">
        <title>Draft Genome Sequence of Clostridium tyrobutyricum Strain DIVETGP, Isolated from Cow's Milk for Grana Padano Production.</title>
        <authorList>
            <person name="Soggiu A."/>
            <person name="Piras C."/>
            <person name="Gaiarsa S."/>
            <person name="Sassera D."/>
            <person name="Roncada P."/>
            <person name="Bendixen E."/>
            <person name="Brasca M."/>
            <person name="Bonizzi L."/>
        </authorList>
    </citation>
    <scope>NUCLEOTIDE SEQUENCE [LARGE SCALE GENOMIC DNA]</scope>
    <source>
        <strain evidence="2 3">DIVETGP</strain>
    </source>
</reference>
<keyword evidence="3" id="KW-1185">Reference proteome</keyword>
<gene>
    <name evidence="2" type="ORF">CTDIVETGP_2958</name>
</gene>
<dbReference type="InterPro" id="IPR013422">
    <property type="entry name" value="CRISPR-assoc_prot_Cas5_N"/>
</dbReference>
<comment type="caution">
    <text evidence="2">The sequence shown here is derived from an EMBL/GenBank/DDBJ whole genome shotgun (WGS) entry which is preliminary data.</text>
</comment>
<dbReference type="RefSeq" id="WP_017894954.1">
    <property type="nucleotide sequence ID" value="NZ_CBXI010000044.1"/>
</dbReference>
<evidence type="ECO:0000256" key="1">
    <source>
        <dbReference type="ARBA" id="ARBA00023118"/>
    </source>
</evidence>
<dbReference type="NCBIfam" id="TIGR02593">
    <property type="entry name" value="CRISPR_cas5"/>
    <property type="match status" value="1"/>
</dbReference>
<name>W6N7Y8_CLOTY</name>